<name>A0AAD6SNI8_9AGAR</name>
<dbReference type="Proteomes" id="UP001218188">
    <property type="component" value="Unassembled WGS sequence"/>
</dbReference>
<gene>
    <name evidence="1" type="ORF">C8F04DRAFT_961982</name>
</gene>
<protein>
    <submittedName>
        <fullName evidence="1">Uncharacterized protein</fullName>
    </submittedName>
</protein>
<dbReference type="AlphaFoldDB" id="A0AAD6SNI8"/>
<sequence>MAPPAISDPPPCPPTAPDWFRNGHAEVTRCNLGAHFNALLAAWTRIEAASRFENSAGAITKHLRPEQVNRWIHCGRGRKGRPDMTVRNPAEYGRQWWAWWDTLQPAWRGKDSAGAWLIAGSYGKEWDELMFWGQNGVLSVVASLYFWGCAVQENVELVGDWEVAVNNAAWVCEGLALFHEAFKKRF</sequence>
<reference evidence="1" key="1">
    <citation type="submission" date="2023-03" db="EMBL/GenBank/DDBJ databases">
        <title>Massive genome expansion in bonnet fungi (Mycena s.s.) driven by repeated elements and novel gene families across ecological guilds.</title>
        <authorList>
            <consortium name="Lawrence Berkeley National Laboratory"/>
            <person name="Harder C.B."/>
            <person name="Miyauchi S."/>
            <person name="Viragh M."/>
            <person name="Kuo A."/>
            <person name="Thoen E."/>
            <person name="Andreopoulos B."/>
            <person name="Lu D."/>
            <person name="Skrede I."/>
            <person name="Drula E."/>
            <person name="Henrissat B."/>
            <person name="Morin E."/>
            <person name="Kohler A."/>
            <person name="Barry K."/>
            <person name="LaButti K."/>
            <person name="Morin E."/>
            <person name="Salamov A."/>
            <person name="Lipzen A."/>
            <person name="Mereny Z."/>
            <person name="Hegedus B."/>
            <person name="Baldrian P."/>
            <person name="Stursova M."/>
            <person name="Weitz H."/>
            <person name="Taylor A."/>
            <person name="Grigoriev I.V."/>
            <person name="Nagy L.G."/>
            <person name="Martin F."/>
            <person name="Kauserud H."/>
        </authorList>
    </citation>
    <scope>NUCLEOTIDE SEQUENCE</scope>
    <source>
        <strain evidence="1">CBHHK200</strain>
    </source>
</reference>
<keyword evidence="2" id="KW-1185">Reference proteome</keyword>
<organism evidence="1 2">
    <name type="scientific">Mycena alexandri</name>
    <dbReference type="NCBI Taxonomy" id="1745969"/>
    <lineage>
        <taxon>Eukaryota</taxon>
        <taxon>Fungi</taxon>
        <taxon>Dikarya</taxon>
        <taxon>Basidiomycota</taxon>
        <taxon>Agaricomycotina</taxon>
        <taxon>Agaricomycetes</taxon>
        <taxon>Agaricomycetidae</taxon>
        <taxon>Agaricales</taxon>
        <taxon>Marasmiineae</taxon>
        <taxon>Mycenaceae</taxon>
        <taxon>Mycena</taxon>
    </lineage>
</organism>
<evidence type="ECO:0000313" key="1">
    <source>
        <dbReference type="EMBL" id="KAJ7030236.1"/>
    </source>
</evidence>
<proteinExistence type="predicted"/>
<dbReference type="EMBL" id="JARJCM010000093">
    <property type="protein sequence ID" value="KAJ7030236.1"/>
    <property type="molecule type" value="Genomic_DNA"/>
</dbReference>
<evidence type="ECO:0000313" key="2">
    <source>
        <dbReference type="Proteomes" id="UP001218188"/>
    </source>
</evidence>
<comment type="caution">
    <text evidence="1">The sequence shown here is derived from an EMBL/GenBank/DDBJ whole genome shotgun (WGS) entry which is preliminary data.</text>
</comment>
<accession>A0AAD6SNI8</accession>